<dbReference type="GO" id="GO:0005783">
    <property type="term" value="C:endoplasmic reticulum"/>
    <property type="evidence" value="ECO:0007669"/>
    <property type="project" value="UniProtKB-SubCell"/>
</dbReference>
<evidence type="ECO:0000256" key="4">
    <source>
        <dbReference type="ARBA" id="ARBA00022892"/>
    </source>
</evidence>
<dbReference type="Pfam" id="PF04099">
    <property type="entry name" value="Sybindin"/>
    <property type="match status" value="1"/>
</dbReference>
<comment type="subcellular location">
    <subcellularLocation>
        <location evidence="7">Endoplasmic reticulum</location>
    </subcellularLocation>
    <subcellularLocation>
        <location evidence="7">Golgi apparatus</location>
        <location evidence="7">cis-Golgi network</location>
    </subcellularLocation>
    <subcellularLocation>
        <location evidence="1">Golgi apparatus</location>
    </subcellularLocation>
</comment>
<dbReference type="GO" id="GO:0006888">
    <property type="term" value="P:endoplasmic reticulum to Golgi vesicle-mediated transport"/>
    <property type="evidence" value="ECO:0007669"/>
    <property type="project" value="UniProtKB-UniRule"/>
</dbReference>
<proteinExistence type="inferred from homology"/>
<reference evidence="8 9" key="1">
    <citation type="submission" date="2016-08" db="EMBL/GenBank/DDBJ databases">
        <title>Genomes of anaerobic fungi encode conserved fungal cellulosomes for biomass hydrolysis.</title>
        <authorList>
            <consortium name="DOE Joint Genome Institute"/>
            <person name="Haitjema C.H."/>
            <person name="Gilmore S.P."/>
            <person name="Henske J.K."/>
            <person name="Solomon K.V."/>
            <person name="De Groot R."/>
            <person name="Kuo A."/>
            <person name="Mondo S.J."/>
            <person name="Salamov A.A."/>
            <person name="Labutti K."/>
            <person name="Zhao Z."/>
            <person name="Chiniquy J."/>
            <person name="Barry K."/>
            <person name="Brewer H.M."/>
            <person name="Purvine S.O."/>
            <person name="Wright A.T."/>
            <person name="Boxma B."/>
            <person name="Van Alen T."/>
            <person name="Hackstein J.H."/>
            <person name="Baker S.E."/>
            <person name="Grigoriev I.V."/>
            <person name="O'Malley M.A."/>
        </authorList>
    </citation>
    <scope>NUCLEOTIDE SEQUENCE [LARGE SCALE GENOMIC DNA]</scope>
    <source>
        <strain evidence="9">finn</strain>
    </source>
</reference>
<dbReference type="PANTHER" id="PTHR23249:SF15">
    <property type="entry name" value="TRAFFICKING PROTEIN PARTICLE COMPLEX SUBUNIT 4"/>
    <property type="match status" value="1"/>
</dbReference>
<dbReference type="FunFam" id="3.30.450.70:FF:000007">
    <property type="entry name" value="Putative sybindin-like family protein"/>
    <property type="match status" value="1"/>
</dbReference>
<dbReference type="AlphaFoldDB" id="A0A1Y1V7V8"/>
<keyword evidence="9" id="KW-1185">Reference proteome</keyword>
<evidence type="ECO:0000256" key="5">
    <source>
        <dbReference type="ARBA" id="ARBA00023034"/>
    </source>
</evidence>
<evidence type="ECO:0000256" key="7">
    <source>
        <dbReference type="RuleBase" id="RU366065"/>
    </source>
</evidence>
<dbReference type="InterPro" id="IPR011012">
    <property type="entry name" value="Longin-like_dom_sf"/>
</dbReference>
<organism evidence="8 9">
    <name type="scientific">Piromyces finnis</name>
    <dbReference type="NCBI Taxonomy" id="1754191"/>
    <lineage>
        <taxon>Eukaryota</taxon>
        <taxon>Fungi</taxon>
        <taxon>Fungi incertae sedis</taxon>
        <taxon>Chytridiomycota</taxon>
        <taxon>Chytridiomycota incertae sedis</taxon>
        <taxon>Neocallimastigomycetes</taxon>
        <taxon>Neocallimastigales</taxon>
        <taxon>Neocallimastigaceae</taxon>
        <taxon>Piromyces</taxon>
    </lineage>
</organism>
<dbReference type="OrthoDB" id="246406at2759"/>
<reference evidence="8 9" key="2">
    <citation type="submission" date="2016-08" db="EMBL/GenBank/DDBJ databases">
        <title>Pervasive Adenine N6-methylation of Active Genes in Fungi.</title>
        <authorList>
            <consortium name="DOE Joint Genome Institute"/>
            <person name="Mondo S.J."/>
            <person name="Dannebaum R.O."/>
            <person name="Kuo R.C."/>
            <person name="Labutti K."/>
            <person name="Haridas S."/>
            <person name="Kuo A."/>
            <person name="Salamov A."/>
            <person name="Ahrendt S.R."/>
            <person name="Lipzen A."/>
            <person name="Sullivan W."/>
            <person name="Andreopoulos W.B."/>
            <person name="Clum A."/>
            <person name="Lindquist E."/>
            <person name="Daum C."/>
            <person name="Ramamoorthy G.K."/>
            <person name="Gryganskyi A."/>
            <person name="Culley D."/>
            <person name="Magnuson J.K."/>
            <person name="James T.Y."/>
            <person name="O'Malley M.A."/>
            <person name="Stajich J.E."/>
            <person name="Spatafora J.W."/>
            <person name="Visel A."/>
            <person name="Grigoriev I.V."/>
        </authorList>
    </citation>
    <scope>NUCLEOTIDE SEQUENCE [LARGE SCALE GENOMIC DNA]</scope>
    <source>
        <strain evidence="9">finn</strain>
    </source>
</reference>
<keyword evidence="3 7" id="KW-0256">Endoplasmic reticulum</keyword>
<dbReference type="CDD" id="cd14856">
    <property type="entry name" value="TRAPPC4_synbindin"/>
    <property type="match status" value="1"/>
</dbReference>
<keyword evidence="2 7" id="KW-0813">Transport</keyword>
<evidence type="ECO:0000256" key="1">
    <source>
        <dbReference type="ARBA" id="ARBA00004555"/>
    </source>
</evidence>
<comment type="similarity">
    <text evidence="6">Belongs to the TRAPP small subunits family. TRAPPC4 subfamily.</text>
</comment>
<evidence type="ECO:0000313" key="8">
    <source>
        <dbReference type="EMBL" id="ORX49319.1"/>
    </source>
</evidence>
<comment type="caution">
    <text evidence="8">The sequence shown here is derived from an EMBL/GenBank/DDBJ whole genome shotgun (WGS) entry which is preliminary data.</text>
</comment>
<keyword evidence="5 7" id="KW-0333">Golgi apparatus</keyword>
<dbReference type="SUPFAM" id="SSF64356">
    <property type="entry name" value="SNARE-like"/>
    <property type="match status" value="1"/>
</dbReference>
<dbReference type="InterPro" id="IPR007233">
    <property type="entry name" value="TRAPPC"/>
</dbReference>
<evidence type="ECO:0000256" key="6">
    <source>
        <dbReference type="ARBA" id="ARBA00038179"/>
    </source>
</evidence>
<sequence length="137" mass="15436">MTISSLMIINKAGGLIYQKGFASTPSKLDSNEYLVLAGTFHGVHTISTRIAPVPSSGIEVIEASTFKLHCFQTQTGTKFIMTTDPEHSRVELHLKKIYEIYSDYVMKNPFYTPEMPIRCELFDVNVLRYIKGVNESP</sequence>
<gene>
    <name evidence="8" type="ORF">BCR36DRAFT_328404</name>
</gene>
<dbReference type="Gene3D" id="3.30.450.70">
    <property type="match status" value="1"/>
</dbReference>
<protein>
    <recommendedName>
        <fullName evidence="7">Trafficking protein particle complex subunit</fullName>
    </recommendedName>
</protein>
<dbReference type="PANTHER" id="PTHR23249">
    <property type="entry name" value="TRAFFICKING PROTEIN PARTICLE COMPLEX SUBUNIT"/>
    <property type="match status" value="1"/>
</dbReference>
<accession>A0A1Y1V7V8</accession>
<name>A0A1Y1V7V8_9FUNG</name>
<evidence type="ECO:0000256" key="2">
    <source>
        <dbReference type="ARBA" id="ARBA00022448"/>
    </source>
</evidence>
<dbReference type="EMBL" id="MCFH01000024">
    <property type="protein sequence ID" value="ORX49319.1"/>
    <property type="molecule type" value="Genomic_DNA"/>
</dbReference>
<keyword evidence="4 7" id="KW-0931">ER-Golgi transport</keyword>
<evidence type="ECO:0000256" key="3">
    <source>
        <dbReference type="ARBA" id="ARBA00022824"/>
    </source>
</evidence>
<dbReference type="Proteomes" id="UP000193719">
    <property type="component" value="Unassembled WGS sequence"/>
</dbReference>
<dbReference type="GO" id="GO:0030008">
    <property type="term" value="C:TRAPP complex"/>
    <property type="evidence" value="ECO:0007669"/>
    <property type="project" value="UniProtKB-UniRule"/>
</dbReference>
<dbReference type="SMART" id="SM01399">
    <property type="entry name" value="Sybindin"/>
    <property type="match status" value="1"/>
</dbReference>
<evidence type="ECO:0000313" key="9">
    <source>
        <dbReference type="Proteomes" id="UP000193719"/>
    </source>
</evidence>
<dbReference type="STRING" id="1754191.A0A1Y1V7V8"/>
<comment type="subunit">
    <text evidence="7">Part of the multisubunit transport protein particle (TRAPP) complex.</text>
</comment>
<dbReference type="GO" id="GO:0005794">
    <property type="term" value="C:Golgi apparatus"/>
    <property type="evidence" value="ECO:0007669"/>
    <property type="project" value="UniProtKB-SubCell"/>
</dbReference>